<dbReference type="Gene3D" id="3.40.50.1010">
    <property type="entry name" value="5'-nuclease"/>
    <property type="match status" value="1"/>
</dbReference>
<gene>
    <name evidence="7" type="ORF">DW150_18825</name>
</gene>
<dbReference type="SUPFAM" id="SSF88723">
    <property type="entry name" value="PIN domain-like"/>
    <property type="match status" value="1"/>
</dbReference>
<evidence type="ECO:0000259" key="6">
    <source>
        <dbReference type="SMART" id="SM00670"/>
    </source>
</evidence>
<name>A0A415BJJ6_PHOVU</name>
<dbReference type="Proteomes" id="UP000285777">
    <property type="component" value="Unassembled WGS sequence"/>
</dbReference>
<dbReference type="Pfam" id="PF13638">
    <property type="entry name" value="PIN_4"/>
    <property type="match status" value="1"/>
</dbReference>
<protein>
    <recommendedName>
        <fullName evidence="6">PIN domain-containing protein</fullName>
    </recommendedName>
</protein>
<feature type="domain" description="PIN" evidence="6">
    <location>
        <begin position="612"/>
        <end position="725"/>
    </location>
</feature>
<evidence type="ECO:0000313" key="8">
    <source>
        <dbReference type="Proteomes" id="UP000285777"/>
    </source>
</evidence>
<evidence type="ECO:0000256" key="4">
    <source>
        <dbReference type="ARBA" id="ARBA00022840"/>
    </source>
</evidence>
<evidence type="ECO:0000313" key="7">
    <source>
        <dbReference type="EMBL" id="RHI85794.1"/>
    </source>
</evidence>
<evidence type="ECO:0000256" key="3">
    <source>
        <dbReference type="ARBA" id="ARBA00022806"/>
    </source>
</evidence>
<keyword evidence="3" id="KW-0347">Helicase</keyword>
<dbReference type="GO" id="GO:0016787">
    <property type="term" value="F:hydrolase activity"/>
    <property type="evidence" value="ECO:0007669"/>
    <property type="project" value="UniProtKB-KW"/>
</dbReference>
<dbReference type="InterPro" id="IPR029060">
    <property type="entry name" value="PIN-like_dom_sf"/>
</dbReference>
<keyword evidence="1" id="KW-0547">Nucleotide-binding</keyword>
<dbReference type="Gene3D" id="3.40.50.300">
    <property type="entry name" value="P-loop containing nucleotide triphosphate hydrolases"/>
    <property type="match status" value="2"/>
</dbReference>
<dbReference type="Pfam" id="PF13604">
    <property type="entry name" value="AAA_30"/>
    <property type="match status" value="1"/>
</dbReference>
<dbReference type="SUPFAM" id="SSF52540">
    <property type="entry name" value="P-loop containing nucleoside triphosphate hydrolases"/>
    <property type="match status" value="1"/>
</dbReference>
<organism evidence="7 8">
    <name type="scientific">Phocaeicola vulgatus</name>
    <name type="common">Bacteroides vulgatus</name>
    <dbReference type="NCBI Taxonomy" id="821"/>
    <lineage>
        <taxon>Bacteria</taxon>
        <taxon>Pseudomonadati</taxon>
        <taxon>Bacteroidota</taxon>
        <taxon>Bacteroidia</taxon>
        <taxon>Bacteroidales</taxon>
        <taxon>Bacteroidaceae</taxon>
        <taxon>Phocaeicola</taxon>
    </lineage>
</organism>
<dbReference type="InterPro" id="IPR002716">
    <property type="entry name" value="PIN_dom"/>
</dbReference>
<dbReference type="InterPro" id="IPR041679">
    <property type="entry name" value="DNA2/NAM7-like_C"/>
</dbReference>
<dbReference type="PANTHER" id="PTHR43788">
    <property type="entry name" value="DNA2/NAM7 HELICASE FAMILY MEMBER"/>
    <property type="match status" value="1"/>
</dbReference>
<reference evidence="7 8" key="1">
    <citation type="submission" date="2018-08" db="EMBL/GenBank/DDBJ databases">
        <title>A genome reference for cultivated species of the human gut microbiota.</title>
        <authorList>
            <person name="Zou Y."/>
            <person name="Xue W."/>
            <person name="Luo G."/>
        </authorList>
    </citation>
    <scope>NUCLEOTIDE SEQUENCE [LARGE SCALE GENOMIC DNA]</scope>
    <source>
        <strain evidence="7 8">AM13-21</strain>
    </source>
</reference>
<sequence length="743" mass="83487">MYYTRESYTNFLDTEINAQIRDFEQVVRTKALVLKSRGNVFVGKFQKLQDNGTAVFKVRNSDNMPRKNSFWTACYLTGEMGSFKNWSDYSWLDLRKDYQRDYSDAYCAWIAKATEEDFCLIGIKNLSIEFADVLQKEMPIIAFGPKDPPLQYLYNLKDIVADESIKNVNKVLDFDATDPLWNPTPLASDTDLPAILAGVFDKNNCVAIQGPPGTGKTYRLAQYAATLLKQGKSVLVTALTNQALMELAKKEDLKDYIFAGKVSKSSMTIDEKRELPCLVPIKENKCDACSGYLSLTSFYVSSTWAATLAEIPFDYVLMDEASQALLPMIAAAFKLGKQVVWIGDQKQLSPIVAINDDIISDKDWSQIINGFDTLCNTQKLDSYLLSDTFRLMPRAADSTGVFYNNNLRSVSKIVDVPIQLPFINPKGGPNFLDLELETGKKAPINAFEQIIDVVQKIYELSPRSEIAVLSKFKDSIRELQKYFILNWKGASLPDTIKIETVDRVQGLTVDYCIFFIPNASLPYSLDPKLFNVATSRARLNTIIVADSTMLQRQMSDDVRKYILKAHEEQFVEFGEHEPKRLTAGDIGVTVVGKVDLSKFERKRTEIVEGMDNIYIIDTNVFVKCPDIISKIGSQYKVIIPATVLEELDKLKLKESVDKQALSNAAKNICRAFEQNFSKMEDADTSLLPNGFNASNPDCKILSVALKHKQEGCNPILLTSDNMLRSRAIGLGLKSLTLKEFLGK</sequence>
<evidence type="ECO:0000256" key="1">
    <source>
        <dbReference type="ARBA" id="ARBA00022741"/>
    </source>
</evidence>
<comment type="similarity">
    <text evidence="5">In the N-terminal section; belongs to the PINc/VapC protein family.</text>
</comment>
<dbReference type="GO" id="GO:0005524">
    <property type="term" value="F:ATP binding"/>
    <property type="evidence" value="ECO:0007669"/>
    <property type="project" value="UniProtKB-KW"/>
</dbReference>
<dbReference type="EMBL" id="QRLF01000038">
    <property type="protein sequence ID" value="RHI85794.1"/>
    <property type="molecule type" value="Genomic_DNA"/>
</dbReference>
<dbReference type="InterPro" id="IPR027417">
    <property type="entry name" value="P-loop_NTPase"/>
</dbReference>
<evidence type="ECO:0000256" key="5">
    <source>
        <dbReference type="ARBA" id="ARBA00046345"/>
    </source>
</evidence>
<dbReference type="SMART" id="SM00670">
    <property type="entry name" value="PINc"/>
    <property type="match status" value="1"/>
</dbReference>
<accession>A0A415BJJ6</accession>
<dbReference type="AlphaFoldDB" id="A0A415BJJ6"/>
<comment type="caution">
    <text evidence="7">The sequence shown here is derived from an EMBL/GenBank/DDBJ whole genome shotgun (WGS) entry which is preliminary data.</text>
</comment>
<keyword evidence="2" id="KW-0378">Hydrolase</keyword>
<dbReference type="Pfam" id="PF13087">
    <property type="entry name" value="AAA_12"/>
    <property type="match status" value="1"/>
</dbReference>
<dbReference type="InterPro" id="IPR050534">
    <property type="entry name" value="Coronavir_polyprotein_1ab"/>
</dbReference>
<proteinExistence type="inferred from homology"/>
<dbReference type="GO" id="GO:0043139">
    <property type="term" value="F:5'-3' DNA helicase activity"/>
    <property type="evidence" value="ECO:0007669"/>
    <property type="project" value="TreeGrafter"/>
</dbReference>
<evidence type="ECO:0000256" key="2">
    <source>
        <dbReference type="ARBA" id="ARBA00022801"/>
    </source>
</evidence>
<dbReference type="CDD" id="cd09883">
    <property type="entry name" value="PIN_VapC_PhoHL-ATPase"/>
    <property type="match status" value="1"/>
</dbReference>
<dbReference type="PANTHER" id="PTHR43788:SF8">
    <property type="entry name" value="DNA-BINDING PROTEIN SMUBP-2"/>
    <property type="match status" value="1"/>
</dbReference>
<keyword evidence="4" id="KW-0067">ATP-binding</keyword>
<dbReference type="RefSeq" id="WP_118291807.1">
    <property type="nucleotide sequence ID" value="NZ_QRLF01000038.1"/>
</dbReference>